<evidence type="ECO:0000256" key="18">
    <source>
        <dbReference type="ARBA" id="ARBA00049790"/>
    </source>
</evidence>
<evidence type="ECO:0000256" key="21">
    <source>
        <dbReference type="ARBA" id="ARBA00079339"/>
    </source>
</evidence>
<comment type="subunit">
    <text evidence="20">May form homooligomers. Interacts with CREBBP/CBP, EED/WAIT1, EP300/P300, NCOA6/PRIP, PPARBP/PBP and SMN.</text>
</comment>
<dbReference type="PhylomeDB" id="E9HZ22"/>
<dbReference type="PANTHER" id="PTHR14741">
    <property type="entry name" value="S-ADENOSYLMETHIONINE-DEPENDENT METHYLTRANSFERASE RELATED"/>
    <property type="match status" value="1"/>
</dbReference>
<evidence type="ECO:0000256" key="5">
    <source>
        <dbReference type="ARBA" id="ARBA00022490"/>
    </source>
</evidence>
<proteinExistence type="inferred from homology"/>
<dbReference type="InParanoid" id="E9HZ22"/>
<evidence type="ECO:0000256" key="10">
    <source>
        <dbReference type="ARBA" id="ARBA00023015"/>
    </source>
</evidence>
<keyword evidence="12" id="KW-0539">Nucleus</keyword>
<evidence type="ECO:0000256" key="16">
    <source>
        <dbReference type="ARBA" id="ARBA00048763"/>
    </source>
</evidence>
<evidence type="ECO:0000313" key="24">
    <source>
        <dbReference type="Proteomes" id="UP000000305"/>
    </source>
</evidence>
<dbReference type="InterPro" id="IPR019012">
    <property type="entry name" value="RNA_cap_Gua-N2-MeTrfase"/>
</dbReference>
<dbReference type="OMA" id="QRVESWY"/>
<comment type="catalytic activity">
    <reaction evidence="17">
        <text>a 5'-end (N(7)-methyl 5'-triphosphoguanosine)-ribonucleoside in snRNA + S-adenosyl-L-methionine = a 5'-end (N(2),N(7)-dimethyl 5'-triphosphoguanosine)-ribonucleoside in snRNA + S-adenosyl-L-homocysteine + H(+)</text>
        <dbReference type="Rhea" id="RHEA:78471"/>
        <dbReference type="Rhea" id="RHEA-COMP:19085"/>
        <dbReference type="Rhea" id="RHEA-COMP:19087"/>
        <dbReference type="ChEBI" id="CHEBI:15378"/>
        <dbReference type="ChEBI" id="CHEBI:57856"/>
        <dbReference type="ChEBI" id="CHEBI:59789"/>
        <dbReference type="ChEBI" id="CHEBI:156461"/>
        <dbReference type="ChEBI" id="CHEBI:172880"/>
    </reaction>
    <physiologicalReaction direction="left-to-right" evidence="17">
        <dbReference type="Rhea" id="RHEA:78472"/>
    </physiologicalReaction>
</comment>
<evidence type="ECO:0000256" key="20">
    <source>
        <dbReference type="ARBA" id="ARBA00064494"/>
    </source>
</evidence>
<name>E9HZ22_DAPPU</name>
<evidence type="ECO:0000256" key="19">
    <source>
        <dbReference type="ARBA" id="ARBA00057179"/>
    </source>
</evidence>
<organism evidence="23 24">
    <name type="scientific">Daphnia pulex</name>
    <name type="common">Water flea</name>
    <dbReference type="NCBI Taxonomy" id="6669"/>
    <lineage>
        <taxon>Eukaryota</taxon>
        <taxon>Metazoa</taxon>
        <taxon>Ecdysozoa</taxon>
        <taxon>Arthropoda</taxon>
        <taxon>Crustacea</taxon>
        <taxon>Branchiopoda</taxon>
        <taxon>Diplostraca</taxon>
        <taxon>Cladocera</taxon>
        <taxon>Anomopoda</taxon>
        <taxon>Daphniidae</taxon>
        <taxon>Daphnia</taxon>
    </lineage>
</organism>
<gene>
    <name evidence="23" type="ORF">DAPPUDRAFT_269241</name>
</gene>
<dbReference type="AlphaFoldDB" id="E9HZ22"/>
<evidence type="ECO:0000256" key="3">
    <source>
        <dbReference type="ARBA" id="ARBA00004604"/>
    </source>
</evidence>
<dbReference type="InterPro" id="IPR029063">
    <property type="entry name" value="SAM-dependent_MTases_sf"/>
</dbReference>
<dbReference type="eggNOG" id="KOG2730">
    <property type="taxonomic scope" value="Eukaryota"/>
</dbReference>
<accession>E9HZ22</accession>
<dbReference type="GO" id="GO:0071164">
    <property type="term" value="F:RNA cap trimethylguanosine synthase activity"/>
    <property type="evidence" value="ECO:0000318"/>
    <property type="project" value="GO_Central"/>
</dbReference>
<comment type="similarity">
    <text evidence="13">Belongs to the methyltransferase superfamily. Trimethylguanosine synthase family.</text>
</comment>
<keyword evidence="8" id="KW-0808">Transferase</keyword>
<dbReference type="KEGG" id="dpx:DAPPUDRAFT_269241"/>
<dbReference type="GO" id="GO:0005737">
    <property type="term" value="C:cytoplasm"/>
    <property type="evidence" value="ECO:0007669"/>
    <property type="project" value="UniProtKB-SubCell"/>
</dbReference>
<dbReference type="STRING" id="6669.E9HZ22"/>
<dbReference type="SUPFAM" id="SSF53335">
    <property type="entry name" value="S-adenosyl-L-methionine-dependent methyltransferases"/>
    <property type="match status" value="1"/>
</dbReference>
<dbReference type="GO" id="GO:0005730">
    <property type="term" value="C:nucleolus"/>
    <property type="evidence" value="ECO:0007669"/>
    <property type="project" value="UniProtKB-SubCell"/>
</dbReference>
<evidence type="ECO:0000256" key="2">
    <source>
        <dbReference type="ARBA" id="ARBA00004496"/>
    </source>
</evidence>
<dbReference type="OrthoDB" id="194443at2759"/>
<evidence type="ECO:0000256" key="22">
    <source>
        <dbReference type="ARBA" id="ARBA00081504"/>
    </source>
</evidence>
<evidence type="ECO:0000256" key="6">
    <source>
        <dbReference type="ARBA" id="ARBA00022553"/>
    </source>
</evidence>
<dbReference type="HOGENOM" id="CLU_029658_3_1_1"/>
<keyword evidence="11" id="KW-0804">Transcription</keyword>
<protein>
    <recommendedName>
        <fullName evidence="4">Trimethylguanosine synthase</fullName>
    </recommendedName>
    <alternativeName>
        <fullName evidence="18">Cap-specific guanine-N(2) methyltransferase</fullName>
    </alternativeName>
    <alternativeName>
        <fullName evidence="21">Nuclear receptor coactivator 6-interacting protein</fullName>
    </alternativeName>
    <alternativeName>
        <fullName evidence="22">PRIP-interacting protein with methyltransferase motif</fullName>
    </alternativeName>
</protein>
<evidence type="ECO:0000256" key="1">
    <source>
        <dbReference type="ARBA" id="ARBA00004408"/>
    </source>
</evidence>
<comment type="catalytic activity">
    <reaction evidence="15">
        <text>a 5'-end (N(7)-methyl 5'-triphosphoguanosine)-ribonucleoside in snoRNA + S-adenosyl-L-methionine = a 5'-end (N(2),N(7)-dimethyl 5'-triphosphoguanosine)-ribonucleoside in snoRNA + S-adenosyl-L-homocysteine + H(+)</text>
        <dbReference type="Rhea" id="RHEA:78475"/>
        <dbReference type="Rhea" id="RHEA-COMP:19086"/>
        <dbReference type="Rhea" id="RHEA-COMP:19088"/>
        <dbReference type="ChEBI" id="CHEBI:15378"/>
        <dbReference type="ChEBI" id="CHEBI:57856"/>
        <dbReference type="ChEBI" id="CHEBI:59789"/>
        <dbReference type="ChEBI" id="CHEBI:156461"/>
        <dbReference type="ChEBI" id="CHEBI:172880"/>
    </reaction>
    <physiologicalReaction direction="left-to-right" evidence="15">
        <dbReference type="Rhea" id="RHEA:78476"/>
    </physiologicalReaction>
</comment>
<evidence type="ECO:0000256" key="8">
    <source>
        <dbReference type="ARBA" id="ARBA00022679"/>
    </source>
</evidence>
<keyword evidence="6" id="KW-0597">Phosphoprotein</keyword>
<keyword evidence="24" id="KW-1185">Reference proteome</keyword>
<evidence type="ECO:0000256" key="9">
    <source>
        <dbReference type="ARBA" id="ARBA00022691"/>
    </source>
</evidence>
<keyword evidence="7" id="KW-0489">Methyltransferase</keyword>
<dbReference type="GO" id="GO:0015030">
    <property type="term" value="C:Cajal body"/>
    <property type="evidence" value="ECO:0007669"/>
    <property type="project" value="UniProtKB-SubCell"/>
</dbReference>
<keyword evidence="5" id="KW-0963">Cytoplasm</keyword>
<evidence type="ECO:0000256" key="7">
    <source>
        <dbReference type="ARBA" id="ARBA00022603"/>
    </source>
</evidence>
<evidence type="ECO:0000256" key="14">
    <source>
        <dbReference type="ARBA" id="ARBA00047418"/>
    </source>
</evidence>
<reference evidence="23 24" key="1">
    <citation type="journal article" date="2011" name="Science">
        <title>The ecoresponsive genome of Daphnia pulex.</title>
        <authorList>
            <person name="Colbourne J.K."/>
            <person name="Pfrender M.E."/>
            <person name="Gilbert D."/>
            <person name="Thomas W.K."/>
            <person name="Tucker A."/>
            <person name="Oakley T.H."/>
            <person name="Tokishita S."/>
            <person name="Aerts A."/>
            <person name="Arnold G.J."/>
            <person name="Basu M.K."/>
            <person name="Bauer D.J."/>
            <person name="Caceres C.E."/>
            <person name="Carmel L."/>
            <person name="Casola C."/>
            <person name="Choi J.H."/>
            <person name="Detter J.C."/>
            <person name="Dong Q."/>
            <person name="Dusheyko S."/>
            <person name="Eads B.D."/>
            <person name="Frohlich T."/>
            <person name="Geiler-Samerotte K.A."/>
            <person name="Gerlach D."/>
            <person name="Hatcher P."/>
            <person name="Jogdeo S."/>
            <person name="Krijgsveld J."/>
            <person name="Kriventseva E.V."/>
            <person name="Kultz D."/>
            <person name="Laforsch C."/>
            <person name="Lindquist E."/>
            <person name="Lopez J."/>
            <person name="Manak J.R."/>
            <person name="Muller J."/>
            <person name="Pangilinan J."/>
            <person name="Patwardhan R.P."/>
            <person name="Pitluck S."/>
            <person name="Pritham E.J."/>
            <person name="Rechtsteiner A."/>
            <person name="Rho M."/>
            <person name="Rogozin I.B."/>
            <person name="Sakarya O."/>
            <person name="Salamov A."/>
            <person name="Schaack S."/>
            <person name="Shapiro H."/>
            <person name="Shiga Y."/>
            <person name="Skalitzky C."/>
            <person name="Smith Z."/>
            <person name="Souvorov A."/>
            <person name="Sung W."/>
            <person name="Tang Z."/>
            <person name="Tsuchiya D."/>
            <person name="Tu H."/>
            <person name="Vos H."/>
            <person name="Wang M."/>
            <person name="Wolf Y.I."/>
            <person name="Yamagata H."/>
            <person name="Yamada T."/>
            <person name="Ye Y."/>
            <person name="Shaw J.R."/>
            <person name="Andrews J."/>
            <person name="Crease T.J."/>
            <person name="Tang H."/>
            <person name="Lucas S.M."/>
            <person name="Robertson H.M."/>
            <person name="Bork P."/>
            <person name="Koonin E.V."/>
            <person name="Zdobnov E.M."/>
            <person name="Grigoriev I.V."/>
            <person name="Lynch M."/>
            <person name="Boore J.L."/>
        </authorList>
    </citation>
    <scope>NUCLEOTIDE SEQUENCE [LARGE SCALE GENOMIC DNA]</scope>
</reference>
<evidence type="ECO:0000256" key="17">
    <source>
        <dbReference type="ARBA" id="ARBA00049075"/>
    </source>
</evidence>
<dbReference type="GO" id="GO:0005634">
    <property type="term" value="C:nucleus"/>
    <property type="evidence" value="ECO:0000318"/>
    <property type="project" value="GO_Central"/>
</dbReference>
<comment type="subcellular location">
    <subcellularLocation>
        <location evidence="2">Cytoplasm</location>
    </subcellularLocation>
    <subcellularLocation>
        <location evidence="1">Nucleus</location>
        <location evidence="1">Cajal body</location>
    </subcellularLocation>
    <subcellularLocation>
        <location evidence="3">Nucleus</location>
        <location evidence="3">Nucleolus</location>
    </subcellularLocation>
</comment>
<keyword evidence="10" id="KW-0805">Transcription regulation</keyword>
<evidence type="ECO:0000256" key="13">
    <source>
        <dbReference type="ARBA" id="ARBA00025783"/>
    </source>
</evidence>
<dbReference type="GO" id="GO:0036261">
    <property type="term" value="P:7-methylguanosine cap hypermethylation"/>
    <property type="evidence" value="ECO:0000318"/>
    <property type="project" value="GO_Central"/>
</dbReference>
<comment type="function">
    <text evidence="19">Catalyzes the 2 serial methylation steps for the conversion of the 7-monomethylguanosine (m(7)G) caps of snRNAs and snoRNAs to a 2,2,7-trimethylguanosine (m(2,2,7)G) cap structure. The enzyme is specific for guanine, and N7 methylation must precede N2 methylation. Hypermethylation of the m7G cap of U snRNAs leads to their concentration in nuclear foci, their colocalization with coilin and the formation of canonical Cajal bodies (CBs). Plays a role in transcriptional regulation.</text>
</comment>
<evidence type="ECO:0000256" key="15">
    <source>
        <dbReference type="ARBA" id="ARBA00048740"/>
    </source>
</evidence>
<keyword evidence="9" id="KW-0949">S-adenosyl-L-methionine</keyword>
<evidence type="ECO:0000256" key="12">
    <source>
        <dbReference type="ARBA" id="ARBA00023242"/>
    </source>
</evidence>
<evidence type="ECO:0000313" key="23">
    <source>
        <dbReference type="EMBL" id="EFX63009.1"/>
    </source>
</evidence>
<dbReference type="Proteomes" id="UP000000305">
    <property type="component" value="Unassembled WGS sequence"/>
</dbReference>
<comment type="catalytic activity">
    <reaction evidence="16">
        <text>a 5'-end (N(2),N(7)-dimethyl 5'-triphosphoguanosine)-ribonucleoside in snRNA + S-adenosyl-L-methionine = a 5'-end (N(2),N(2),N(7)-trimethyl 5'-triphosphoguanosine)-ribonucleoside in snRNA + S-adenosyl-L-homocysteine + H(+)</text>
        <dbReference type="Rhea" id="RHEA:78479"/>
        <dbReference type="Rhea" id="RHEA-COMP:19087"/>
        <dbReference type="Rhea" id="RHEA-COMP:19089"/>
        <dbReference type="ChEBI" id="CHEBI:15378"/>
        <dbReference type="ChEBI" id="CHEBI:57856"/>
        <dbReference type="ChEBI" id="CHEBI:59789"/>
        <dbReference type="ChEBI" id="CHEBI:167623"/>
        <dbReference type="ChEBI" id="CHEBI:172880"/>
    </reaction>
    <physiologicalReaction direction="left-to-right" evidence="16">
        <dbReference type="Rhea" id="RHEA:78480"/>
    </physiologicalReaction>
</comment>
<dbReference type="Gene3D" id="3.40.50.150">
    <property type="entry name" value="Vaccinia Virus protein VP39"/>
    <property type="match status" value="1"/>
</dbReference>
<evidence type="ECO:0000256" key="4">
    <source>
        <dbReference type="ARBA" id="ARBA00018517"/>
    </source>
</evidence>
<evidence type="ECO:0000256" key="11">
    <source>
        <dbReference type="ARBA" id="ARBA00023163"/>
    </source>
</evidence>
<dbReference type="PANTHER" id="PTHR14741:SF32">
    <property type="entry name" value="TRIMETHYLGUANOSINE SYNTHASE"/>
    <property type="match status" value="1"/>
</dbReference>
<dbReference type="FunFam" id="3.40.50.150:FF:000066">
    <property type="entry name" value="Trimethylguanosine synthase 1"/>
    <property type="match status" value="1"/>
</dbReference>
<dbReference type="EMBL" id="GL733263">
    <property type="protein sequence ID" value="EFX63009.1"/>
    <property type="molecule type" value="Genomic_DNA"/>
</dbReference>
<sequence length="253" mass="28554">MSGTRYDAVVDDQVAQYVKSGLNNKLDNEDTQNVQQLPQILENKDMKKYWAQRYKLFSKFDKGIRLDYDSWFSVTPERIARHIAERCRCDLIVDVFCGAGGNSIQFAFKCERVIAIDIDPSKIELARHNASVYGVADRIEFIVGDFFQLAPSLKADVVFLSPPWGGPKYLSAPQFCLEDMQPNGIDIFEAAQKITPNLAYCLPRNTNIDQLIGIATDGEAEIEQNILNNKVKTITAYYGGLILDPCRLQILCK</sequence>
<dbReference type="CDD" id="cd02440">
    <property type="entry name" value="AdoMet_MTases"/>
    <property type="match status" value="1"/>
</dbReference>
<dbReference type="Pfam" id="PF09445">
    <property type="entry name" value="Methyltransf_15"/>
    <property type="match status" value="1"/>
</dbReference>
<comment type="catalytic activity">
    <reaction evidence="14">
        <text>a 5'-end (N(2),N(7)-dimethyl 5'-triphosphoguanosine)-ribonucleoside in snoRNA + S-adenosyl-L-methionine = a 5'-end (N(2),N(2),N(7)-trimethyl 5'-triphosphoguanosine)-ribonucleoside in snoRNA + S-adenosyl-L-homocysteine + H(+)</text>
        <dbReference type="Rhea" id="RHEA:78507"/>
        <dbReference type="Rhea" id="RHEA-COMP:19088"/>
        <dbReference type="Rhea" id="RHEA-COMP:19090"/>
        <dbReference type="ChEBI" id="CHEBI:15378"/>
        <dbReference type="ChEBI" id="CHEBI:57856"/>
        <dbReference type="ChEBI" id="CHEBI:59789"/>
        <dbReference type="ChEBI" id="CHEBI:167623"/>
        <dbReference type="ChEBI" id="CHEBI:172880"/>
    </reaction>
    <physiologicalReaction direction="left-to-right" evidence="14">
        <dbReference type="Rhea" id="RHEA:78508"/>
    </physiologicalReaction>
</comment>